<name>A0ACB8QGI3_9AGAM</name>
<keyword evidence="2" id="KW-1185">Reference proteome</keyword>
<accession>A0ACB8QGI3</accession>
<evidence type="ECO:0000313" key="1">
    <source>
        <dbReference type="EMBL" id="KAI0030854.1"/>
    </source>
</evidence>
<comment type="caution">
    <text evidence="1">The sequence shown here is derived from an EMBL/GenBank/DDBJ whole genome shotgun (WGS) entry which is preliminary data.</text>
</comment>
<reference evidence="1" key="1">
    <citation type="submission" date="2021-02" db="EMBL/GenBank/DDBJ databases">
        <authorList>
            <consortium name="DOE Joint Genome Institute"/>
            <person name="Ahrendt S."/>
            <person name="Looney B.P."/>
            <person name="Miyauchi S."/>
            <person name="Morin E."/>
            <person name="Drula E."/>
            <person name="Courty P.E."/>
            <person name="Chicoki N."/>
            <person name="Fauchery L."/>
            <person name="Kohler A."/>
            <person name="Kuo A."/>
            <person name="Labutti K."/>
            <person name="Pangilinan J."/>
            <person name="Lipzen A."/>
            <person name="Riley R."/>
            <person name="Andreopoulos W."/>
            <person name="He G."/>
            <person name="Johnson J."/>
            <person name="Barry K.W."/>
            <person name="Grigoriev I.V."/>
            <person name="Nagy L."/>
            <person name="Hibbett D."/>
            <person name="Henrissat B."/>
            <person name="Matheny P.B."/>
            <person name="Labbe J."/>
            <person name="Martin F."/>
        </authorList>
    </citation>
    <scope>NUCLEOTIDE SEQUENCE</scope>
    <source>
        <strain evidence="1">EC-137</strain>
    </source>
</reference>
<proteinExistence type="predicted"/>
<organism evidence="1 2">
    <name type="scientific">Vararia minispora EC-137</name>
    <dbReference type="NCBI Taxonomy" id="1314806"/>
    <lineage>
        <taxon>Eukaryota</taxon>
        <taxon>Fungi</taxon>
        <taxon>Dikarya</taxon>
        <taxon>Basidiomycota</taxon>
        <taxon>Agaricomycotina</taxon>
        <taxon>Agaricomycetes</taxon>
        <taxon>Russulales</taxon>
        <taxon>Lachnocladiaceae</taxon>
        <taxon>Vararia</taxon>
    </lineage>
</organism>
<sequence length="691" mass="77684">MAKSSKKSTRKFASSGQLQKTIQARRKQQQLRKKIEKRGAAKRSVKSPGPRHAEHERDSEDEDEDEDEGVNKGVESGMSVDDFLAGSFMAKSESDGDGLGDNSEEDDNASFASVDDIEDDEGLAHVQELSKLAEQDPEFYKYLQENDAELLNFDPNAMDVQSDEENLEAVDEDNEKAPVLSSNIIKGWQKALLEHRSLRALRKLLVAFRSAVHMNEENQVVAWSIESSTVFNKLVTTALSYTPVVLAHHVPYKTFPDGKFKAPTQTQKMKTLQKMILSFFHNIIHALGQLTDPNVMKLAVNESAKLLPYVVGSRRTVKMYLKTCLMLWSTADDSVRVASFLAIRRIALAPDEGLLDLVLKCTYLQLVRSAKATSVHTLPSINLMKNSASEIFCLGHAAAYQHAFGYIRQLAIHLRTSMKTKAKESYRQVYNWQFVHSIDFWSLVLARACNAHAVLERGGEESPLQPLIFPLVQVTTGAVKLLNHARSYPFHLHLLRSLVHLTRHTDVYIPLLPYLLPPLTALLTPSHKAKTSTLRPLDFETSLRAPQQYVGTRVYIEGVLDECAFVLADWLTTRAVHGSIAFPEIIVPLVVILRKALKSAKTGKGSGKEVSAARALVERVEESARWVEMRRQDVPFAPGQTDSVAQWEKDLKEKVEDSPLGKYLRIQRKAREKRKKLVEKAREGEDEILNE</sequence>
<gene>
    <name evidence="1" type="ORF">K488DRAFT_53346</name>
</gene>
<protein>
    <submittedName>
        <fullName evidence="1">Noc2-domain-containing protein</fullName>
    </submittedName>
</protein>
<dbReference type="EMBL" id="MU273603">
    <property type="protein sequence ID" value="KAI0030854.1"/>
    <property type="molecule type" value="Genomic_DNA"/>
</dbReference>
<dbReference type="Proteomes" id="UP000814128">
    <property type="component" value="Unassembled WGS sequence"/>
</dbReference>
<evidence type="ECO:0000313" key="2">
    <source>
        <dbReference type="Proteomes" id="UP000814128"/>
    </source>
</evidence>
<reference evidence="1" key="2">
    <citation type="journal article" date="2022" name="New Phytol.">
        <title>Evolutionary transition to the ectomycorrhizal habit in the genomes of a hyperdiverse lineage of mushroom-forming fungi.</title>
        <authorList>
            <person name="Looney B."/>
            <person name="Miyauchi S."/>
            <person name="Morin E."/>
            <person name="Drula E."/>
            <person name="Courty P.E."/>
            <person name="Kohler A."/>
            <person name="Kuo A."/>
            <person name="LaButti K."/>
            <person name="Pangilinan J."/>
            <person name="Lipzen A."/>
            <person name="Riley R."/>
            <person name="Andreopoulos W."/>
            <person name="He G."/>
            <person name="Johnson J."/>
            <person name="Nolan M."/>
            <person name="Tritt A."/>
            <person name="Barry K.W."/>
            <person name="Grigoriev I.V."/>
            <person name="Nagy L.G."/>
            <person name="Hibbett D."/>
            <person name="Henrissat B."/>
            <person name="Matheny P.B."/>
            <person name="Labbe J."/>
            <person name="Martin F.M."/>
        </authorList>
    </citation>
    <scope>NUCLEOTIDE SEQUENCE</scope>
    <source>
        <strain evidence="1">EC-137</strain>
    </source>
</reference>